<dbReference type="Gene3D" id="1.20.1530.20">
    <property type="match status" value="1"/>
</dbReference>
<evidence type="ECO:0000256" key="1">
    <source>
        <dbReference type="SAM" id="Phobius"/>
    </source>
</evidence>
<keyword evidence="1" id="KW-0472">Membrane</keyword>
<feature type="transmembrane region" description="Helical" evidence="1">
    <location>
        <begin position="107"/>
        <end position="129"/>
    </location>
</feature>
<dbReference type="OrthoDB" id="203097at2759"/>
<dbReference type="PANTHER" id="PTHR10361:SF28">
    <property type="entry name" value="P3 PROTEIN-RELATED"/>
    <property type="match status" value="1"/>
</dbReference>
<evidence type="ECO:0000313" key="3">
    <source>
        <dbReference type="Proteomes" id="UP000541444"/>
    </source>
</evidence>
<protein>
    <submittedName>
        <fullName evidence="2">Uncharacterized protein</fullName>
    </submittedName>
</protein>
<sequence length="193" mass="21064">MESSMLMGRVVGGGLVTLEPKTLSPIFNLKPSSSLTFKASQSSSPPLSLKPQSLNLNKTPFFSTIIRRKQAYPTLPNATNSTTPIDTIGDDGDNGGGKRGIRGWVELVGEVLSTAFPVWVALGCLLGLVRPNSFNWIQPKWTILGITLTMLGMGMTLTFDDLRDAFAMPKELFAGFVLQYSVCYLHLSEMNLF</sequence>
<dbReference type="Proteomes" id="UP000541444">
    <property type="component" value="Unassembled WGS sequence"/>
</dbReference>
<reference evidence="2 3" key="1">
    <citation type="journal article" date="2020" name="IScience">
        <title>Genome Sequencing of the Endangered Kingdonia uniflora (Circaeasteraceae, Ranunculales) Reveals Potential Mechanisms of Evolutionary Specialization.</title>
        <authorList>
            <person name="Sun Y."/>
            <person name="Deng T."/>
            <person name="Zhang A."/>
            <person name="Moore M.J."/>
            <person name="Landis J.B."/>
            <person name="Lin N."/>
            <person name="Zhang H."/>
            <person name="Zhang X."/>
            <person name="Huang J."/>
            <person name="Zhang X."/>
            <person name="Sun H."/>
            <person name="Wang H."/>
        </authorList>
    </citation>
    <scope>NUCLEOTIDE SEQUENCE [LARGE SCALE GENOMIC DNA]</scope>
    <source>
        <strain evidence="2">TB1705</strain>
        <tissue evidence="2">Leaf</tissue>
    </source>
</reference>
<dbReference type="EMBL" id="JACGCM010000218">
    <property type="protein sequence ID" value="KAF6175077.1"/>
    <property type="molecule type" value="Genomic_DNA"/>
</dbReference>
<dbReference type="PANTHER" id="PTHR10361">
    <property type="entry name" value="SODIUM-BILE ACID COTRANSPORTER"/>
    <property type="match status" value="1"/>
</dbReference>
<accession>A0A7J7P6K6</accession>
<gene>
    <name evidence="2" type="ORF">GIB67_038990</name>
</gene>
<feature type="transmembrane region" description="Helical" evidence="1">
    <location>
        <begin position="141"/>
        <end position="159"/>
    </location>
</feature>
<comment type="caution">
    <text evidence="2">The sequence shown here is derived from an EMBL/GenBank/DDBJ whole genome shotgun (WGS) entry which is preliminary data.</text>
</comment>
<keyword evidence="1" id="KW-0812">Transmembrane</keyword>
<name>A0A7J7P6K6_9MAGN</name>
<keyword evidence="3" id="KW-1185">Reference proteome</keyword>
<dbReference type="InterPro" id="IPR004710">
    <property type="entry name" value="Bilac:Na_transpt"/>
</dbReference>
<dbReference type="AlphaFoldDB" id="A0A7J7P6K6"/>
<evidence type="ECO:0000313" key="2">
    <source>
        <dbReference type="EMBL" id="KAF6175077.1"/>
    </source>
</evidence>
<dbReference type="InterPro" id="IPR038770">
    <property type="entry name" value="Na+/solute_symporter_sf"/>
</dbReference>
<keyword evidence="1" id="KW-1133">Transmembrane helix</keyword>
<organism evidence="2 3">
    <name type="scientific">Kingdonia uniflora</name>
    <dbReference type="NCBI Taxonomy" id="39325"/>
    <lineage>
        <taxon>Eukaryota</taxon>
        <taxon>Viridiplantae</taxon>
        <taxon>Streptophyta</taxon>
        <taxon>Embryophyta</taxon>
        <taxon>Tracheophyta</taxon>
        <taxon>Spermatophyta</taxon>
        <taxon>Magnoliopsida</taxon>
        <taxon>Ranunculales</taxon>
        <taxon>Circaeasteraceae</taxon>
        <taxon>Kingdonia</taxon>
    </lineage>
</organism>
<dbReference type="GO" id="GO:0016020">
    <property type="term" value="C:membrane"/>
    <property type="evidence" value="ECO:0007669"/>
    <property type="project" value="UniProtKB-SubCell"/>
</dbReference>
<proteinExistence type="predicted"/>